<evidence type="ECO:0000313" key="1">
    <source>
        <dbReference type="EMBL" id="MBW76772.1"/>
    </source>
</evidence>
<dbReference type="AlphaFoldDB" id="A0A2M4DGP8"/>
<dbReference type="EMBL" id="GGFL01012594">
    <property type="protein sequence ID" value="MBW76772.1"/>
    <property type="molecule type" value="Transcribed_RNA"/>
</dbReference>
<accession>A0A2M4DGP8</accession>
<reference evidence="1" key="1">
    <citation type="submission" date="2018-01" db="EMBL/GenBank/DDBJ databases">
        <title>An insight into the sialome of Amazonian anophelines.</title>
        <authorList>
            <person name="Ribeiro J.M."/>
            <person name="Scarpassa V."/>
            <person name="Calvo E."/>
        </authorList>
    </citation>
    <scope>NUCLEOTIDE SEQUENCE</scope>
</reference>
<protein>
    <submittedName>
        <fullName evidence="1">Putative secreted protein</fullName>
    </submittedName>
</protein>
<proteinExistence type="predicted"/>
<name>A0A2M4DGP8_ANODA</name>
<organism evidence="1">
    <name type="scientific">Anopheles darlingi</name>
    <name type="common">Mosquito</name>
    <dbReference type="NCBI Taxonomy" id="43151"/>
    <lineage>
        <taxon>Eukaryota</taxon>
        <taxon>Metazoa</taxon>
        <taxon>Ecdysozoa</taxon>
        <taxon>Arthropoda</taxon>
        <taxon>Hexapoda</taxon>
        <taxon>Insecta</taxon>
        <taxon>Pterygota</taxon>
        <taxon>Neoptera</taxon>
        <taxon>Endopterygota</taxon>
        <taxon>Diptera</taxon>
        <taxon>Nematocera</taxon>
        <taxon>Culicoidea</taxon>
        <taxon>Culicidae</taxon>
        <taxon>Anophelinae</taxon>
        <taxon>Anopheles</taxon>
    </lineage>
</organism>
<sequence>MRTHLLATVVLPRSSWSASTRVSPWASVRASSVSALPVPARSIWTMCASRRRTFWASSARVTSMRPVS</sequence>